<feature type="transmembrane region" description="Helical" evidence="2">
    <location>
        <begin position="134"/>
        <end position="155"/>
    </location>
</feature>
<dbReference type="SMART" id="SM00530">
    <property type="entry name" value="HTH_XRE"/>
    <property type="match status" value="1"/>
</dbReference>
<dbReference type="InterPro" id="IPR001387">
    <property type="entry name" value="Cro/C1-type_HTH"/>
</dbReference>
<dbReference type="EMBL" id="AGRJ01000129">
    <property type="protein sequence ID" value="EHO51776.1"/>
    <property type="molecule type" value="Genomic_DNA"/>
</dbReference>
<dbReference type="Pfam" id="PF01381">
    <property type="entry name" value="HTH_3"/>
    <property type="match status" value="1"/>
</dbReference>
<sequence length="218" mass="24737">MNPFETLMMTKTRIASLRKQRGWTQEHLSEVSQVNTRTIQRLESGEDGSLETLNLIAKALNVQINDLFESLPDSDKGQEIMTFDHNKAEQTRKWSALQKFYHTCINIGFIVLMVLLAALLSLTYNDMILDVGGIVWLILWPVGFGVIKLVEVNWLDPQLFRKFPLAESLNSAYTQQGSGGPEIASKKHTILWVIGIVILGVLIIWAIFNFYLIKIFGI</sequence>
<keyword evidence="2" id="KW-0812">Transmembrane</keyword>
<dbReference type="PANTHER" id="PTHR46558:SF4">
    <property type="entry name" value="DNA-BIDING PHAGE PROTEIN"/>
    <property type="match status" value="1"/>
</dbReference>
<dbReference type="STRING" id="797516.HMPREF9104_01327"/>
<protein>
    <submittedName>
        <fullName evidence="4">DNA-binding helix-turn-helix protein</fullName>
    </submittedName>
</protein>
<evidence type="ECO:0000256" key="1">
    <source>
        <dbReference type="ARBA" id="ARBA00023125"/>
    </source>
</evidence>
<feature type="transmembrane region" description="Helical" evidence="2">
    <location>
        <begin position="190"/>
        <end position="213"/>
    </location>
</feature>
<keyword evidence="1 4" id="KW-0238">DNA-binding</keyword>
<dbReference type="Gene3D" id="1.10.260.40">
    <property type="entry name" value="lambda repressor-like DNA-binding domains"/>
    <property type="match status" value="1"/>
</dbReference>
<name>H1LFF1_9LACO</name>
<dbReference type="Proteomes" id="UP000005025">
    <property type="component" value="Unassembled WGS sequence"/>
</dbReference>
<dbReference type="CDD" id="cd00093">
    <property type="entry name" value="HTH_XRE"/>
    <property type="match status" value="1"/>
</dbReference>
<gene>
    <name evidence="4" type="ORF">HMPREF9104_01327</name>
</gene>
<keyword evidence="2" id="KW-1133">Transmembrane helix</keyword>
<organism evidence="4 5">
    <name type="scientific">Lentilactobacillus kisonensis F0435</name>
    <dbReference type="NCBI Taxonomy" id="797516"/>
    <lineage>
        <taxon>Bacteria</taxon>
        <taxon>Bacillati</taxon>
        <taxon>Bacillota</taxon>
        <taxon>Bacilli</taxon>
        <taxon>Lactobacillales</taxon>
        <taxon>Lactobacillaceae</taxon>
        <taxon>Lentilactobacillus</taxon>
    </lineage>
</organism>
<dbReference type="InterPro" id="IPR010982">
    <property type="entry name" value="Lambda_DNA-bd_dom_sf"/>
</dbReference>
<feature type="transmembrane region" description="Helical" evidence="2">
    <location>
        <begin position="100"/>
        <end position="122"/>
    </location>
</feature>
<dbReference type="AlphaFoldDB" id="H1LFF1"/>
<dbReference type="PATRIC" id="fig|797516.3.peg.1183"/>
<comment type="caution">
    <text evidence="4">The sequence shown here is derived from an EMBL/GenBank/DDBJ whole genome shotgun (WGS) entry which is preliminary data.</text>
</comment>
<dbReference type="HOGENOM" id="CLU_105392_0_0_9"/>
<evidence type="ECO:0000256" key="2">
    <source>
        <dbReference type="SAM" id="Phobius"/>
    </source>
</evidence>
<proteinExistence type="predicted"/>
<evidence type="ECO:0000313" key="4">
    <source>
        <dbReference type="EMBL" id="EHO51776.1"/>
    </source>
</evidence>
<dbReference type="OrthoDB" id="9812495at2"/>
<reference evidence="4 5" key="1">
    <citation type="submission" date="2011-09" db="EMBL/GenBank/DDBJ databases">
        <authorList>
            <person name="Weinstock G."/>
            <person name="Sodergren E."/>
            <person name="Clifton S."/>
            <person name="Fulton L."/>
            <person name="Fulton B."/>
            <person name="Courtney L."/>
            <person name="Fronick C."/>
            <person name="Harrison M."/>
            <person name="Strong C."/>
            <person name="Farmer C."/>
            <person name="Delahaunty K."/>
            <person name="Markovic C."/>
            <person name="Hall O."/>
            <person name="Minx P."/>
            <person name="Tomlinson C."/>
            <person name="Mitreva M."/>
            <person name="Hou S."/>
            <person name="Chen J."/>
            <person name="Wollam A."/>
            <person name="Pepin K.H."/>
            <person name="Johnson M."/>
            <person name="Bhonagiri V."/>
            <person name="Zhang X."/>
            <person name="Suruliraj S."/>
            <person name="Warren W."/>
            <person name="Chinwalla A."/>
            <person name="Mardis E.R."/>
            <person name="Wilson R.K."/>
        </authorList>
    </citation>
    <scope>NUCLEOTIDE SEQUENCE [LARGE SCALE GENOMIC DNA]</scope>
    <source>
        <strain evidence="4 5">F0435</strain>
    </source>
</reference>
<keyword evidence="2" id="KW-0472">Membrane</keyword>
<evidence type="ECO:0000259" key="3">
    <source>
        <dbReference type="PROSITE" id="PS50943"/>
    </source>
</evidence>
<accession>H1LFF1</accession>
<dbReference type="PANTHER" id="PTHR46558">
    <property type="entry name" value="TRACRIPTIONAL REGULATORY PROTEIN-RELATED-RELATED"/>
    <property type="match status" value="1"/>
</dbReference>
<dbReference type="SUPFAM" id="SSF47413">
    <property type="entry name" value="lambda repressor-like DNA-binding domains"/>
    <property type="match status" value="1"/>
</dbReference>
<evidence type="ECO:0000313" key="5">
    <source>
        <dbReference type="Proteomes" id="UP000005025"/>
    </source>
</evidence>
<dbReference type="PROSITE" id="PS50943">
    <property type="entry name" value="HTH_CROC1"/>
    <property type="match status" value="1"/>
</dbReference>
<dbReference type="GO" id="GO:0003677">
    <property type="term" value="F:DNA binding"/>
    <property type="evidence" value="ECO:0007669"/>
    <property type="project" value="UniProtKB-KW"/>
</dbReference>
<feature type="domain" description="HTH cro/C1-type" evidence="3">
    <location>
        <begin position="14"/>
        <end position="67"/>
    </location>
</feature>